<feature type="non-terminal residue" evidence="1">
    <location>
        <position position="1"/>
    </location>
</feature>
<protein>
    <recommendedName>
        <fullName evidence="3">RNase H type-1 domain-containing protein</fullName>
    </recommendedName>
</protein>
<proteinExistence type="predicted"/>
<evidence type="ECO:0000313" key="2">
    <source>
        <dbReference type="Proteomes" id="UP000593574"/>
    </source>
</evidence>
<comment type="caution">
    <text evidence="1">The sequence shown here is derived from an EMBL/GenBank/DDBJ whole genome shotgun (WGS) entry which is preliminary data.</text>
</comment>
<dbReference type="AlphaFoldDB" id="A0A7J8ZC99"/>
<accession>A0A7J8ZC99</accession>
<name>A0A7J8ZC99_9ROSI</name>
<dbReference type="EMBL" id="JABEZV010000004">
    <property type="protein sequence ID" value="MBA0709477.1"/>
    <property type="molecule type" value="Genomic_DNA"/>
</dbReference>
<reference evidence="1 2" key="1">
    <citation type="journal article" date="2019" name="Genome Biol. Evol.">
        <title>Insights into the evolution of the New World diploid cottons (Gossypium, subgenus Houzingenia) based on genome sequencing.</title>
        <authorList>
            <person name="Grover C.E."/>
            <person name="Arick M.A. 2nd"/>
            <person name="Thrash A."/>
            <person name="Conover J.L."/>
            <person name="Sanders W.S."/>
            <person name="Peterson D.G."/>
            <person name="Frelichowski J.E."/>
            <person name="Scheffler J.A."/>
            <person name="Scheffler B.E."/>
            <person name="Wendel J.F."/>
        </authorList>
    </citation>
    <scope>NUCLEOTIDE SEQUENCE [LARGE SCALE GENOMIC DNA]</scope>
    <source>
        <strain evidence="1">4</strain>
        <tissue evidence="1">Leaf</tissue>
    </source>
</reference>
<sequence>SNTRAAASGGVVWDHTELWLCEYSRLIGRCSTSNAEFWVMGLRKVKFVHVFREGNRVVNGMASLAFNRALQLHVFAAPPNGILQVLHD</sequence>
<evidence type="ECO:0000313" key="1">
    <source>
        <dbReference type="EMBL" id="MBA0709477.1"/>
    </source>
</evidence>
<organism evidence="1 2">
    <name type="scientific">Gossypium laxum</name>
    <dbReference type="NCBI Taxonomy" id="34288"/>
    <lineage>
        <taxon>Eukaryota</taxon>
        <taxon>Viridiplantae</taxon>
        <taxon>Streptophyta</taxon>
        <taxon>Embryophyta</taxon>
        <taxon>Tracheophyta</taxon>
        <taxon>Spermatophyta</taxon>
        <taxon>Magnoliopsida</taxon>
        <taxon>eudicotyledons</taxon>
        <taxon>Gunneridae</taxon>
        <taxon>Pentapetalae</taxon>
        <taxon>rosids</taxon>
        <taxon>malvids</taxon>
        <taxon>Malvales</taxon>
        <taxon>Malvaceae</taxon>
        <taxon>Malvoideae</taxon>
        <taxon>Gossypium</taxon>
    </lineage>
</organism>
<keyword evidence="2" id="KW-1185">Reference proteome</keyword>
<evidence type="ECO:0008006" key="3">
    <source>
        <dbReference type="Google" id="ProtNLM"/>
    </source>
</evidence>
<feature type="non-terminal residue" evidence="1">
    <location>
        <position position="88"/>
    </location>
</feature>
<gene>
    <name evidence="1" type="ORF">Golax_024508</name>
</gene>
<dbReference type="Proteomes" id="UP000593574">
    <property type="component" value="Unassembled WGS sequence"/>
</dbReference>